<dbReference type="SUPFAM" id="SSF48264">
    <property type="entry name" value="Cytochrome P450"/>
    <property type="match status" value="1"/>
</dbReference>
<dbReference type="Gene3D" id="1.10.630.10">
    <property type="entry name" value="Cytochrome P450"/>
    <property type="match status" value="1"/>
</dbReference>
<proteinExistence type="inferred from homology"/>
<dbReference type="InterPro" id="IPR001128">
    <property type="entry name" value="Cyt_P450"/>
</dbReference>
<evidence type="ECO:0000256" key="7">
    <source>
        <dbReference type="SAM" id="Phobius"/>
    </source>
</evidence>
<dbReference type="GO" id="GO:0016705">
    <property type="term" value="F:oxidoreductase activity, acting on paired donors, with incorporation or reduction of molecular oxygen"/>
    <property type="evidence" value="ECO:0007669"/>
    <property type="project" value="InterPro"/>
</dbReference>
<keyword evidence="9" id="KW-1185">Reference proteome</keyword>
<dbReference type="CDD" id="cd11073">
    <property type="entry name" value="CYP76-like"/>
    <property type="match status" value="1"/>
</dbReference>
<dbReference type="Proteomes" id="UP001346149">
    <property type="component" value="Unassembled WGS sequence"/>
</dbReference>
<feature type="binding site" description="axial binding residue" evidence="5">
    <location>
        <position position="442"/>
    </location>
    <ligand>
        <name>heme</name>
        <dbReference type="ChEBI" id="CHEBI:30413"/>
    </ligand>
    <ligandPart>
        <name>Fe</name>
        <dbReference type="ChEBI" id="CHEBI:18248"/>
    </ligandPart>
</feature>
<dbReference type="AlphaFoldDB" id="A0AAN7LUW1"/>
<dbReference type="GO" id="GO:0005506">
    <property type="term" value="F:iron ion binding"/>
    <property type="evidence" value="ECO:0007669"/>
    <property type="project" value="InterPro"/>
</dbReference>
<keyword evidence="7" id="KW-1133">Transmembrane helix</keyword>
<accession>A0AAN7LUW1</accession>
<protein>
    <recommendedName>
        <fullName evidence="10">Cytochrome P450</fullName>
    </recommendedName>
</protein>
<comment type="similarity">
    <text evidence="1 6">Belongs to the cytochrome P450 family.</text>
</comment>
<evidence type="ECO:0000256" key="1">
    <source>
        <dbReference type="ARBA" id="ARBA00010617"/>
    </source>
</evidence>
<feature type="transmembrane region" description="Helical" evidence="7">
    <location>
        <begin position="6"/>
        <end position="25"/>
    </location>
</feature>
<evidence type="ECO:0000313" key="8">
    <source>
        <dbReference type="EMBL" id="KAK4792384.1"/>
    </source>
</evidence>
<dbReference type="EMBL" id="JAXQNO010000008">
    <property type="protein sequence ID" value="KAK4792384.1"/>
    <property type="molecule type" value="Genomic_DNA"/>
</dbReference>
<sequence length="507" mass="57518">MEFPEAFSLLCLLLPLLICILHLLCRTGRPGSRGLPPGPRPLPLLGNILDLGALPHKALAELARRYGAVMTLQLGTVTTVVVSSCEAAREALQNNDHALSSRAFPDVVRARNHYKHSLVWLPATAKWKAFRRLCSMQIFSRQKLDGTESLRRKKVDELLDYLHESAAAGRAVEVSQAVFTTLLNLMWNTLFSVDLLTHSGDEFGMEMRELFREIMEEAARPNISDFFPALRWIDLQGCRRRMEAYLDRLFAIFNGIVEEKMHSRESTGRYPSQVGDVLDYLLDLRDSSELSREDIFSLLLDLIMGGVDTTTTAIEWAMAQLLRNPEKMAEARAEIEGVFGKGTKVWELDIHRLPYLDAIIKEILRLYEPFLIPYRVDEEVELWGFTIPKGTRVMVNLWAMGQDTNVWENPDRFEPERFTKLDANTGEGNLELIPFGVGRRICPGMPLARRMLLLILGSLIYSFEWKLGNGERPETMDMSEKPGITLHKAKPLYAIPVEAKLAFLSTS</sequence>
<dbReference type="InterPro" id="IPR036396">
    <property type="entry name" value="Cyt_P450_sf"/>
</dbReference>
<keyword evidence="5 6" id="KW-0349">Heme</keyword>
<keyword evidence="7" id="KW-0472">Membrane</keyword>
<keyword evidence="7" id="KW-0812">Transmembrane</keyword>
<reference evidence="8 9" key="1">
    <citation type="journal article" date="2023" name="Hortic Res">
        <title>Pangenome of water caltrop reveals structural variations and asymmetric subgenome divergence after allopolyploidization.</title>
        <authorList>
            <person name="Zhang X."/>
            <person name="Chen Y."/>
            <person name="Wang L."/>
            <person name="Yuan Y."/>
            <person name="Fang M."/>
            <person name="Shi L."/>
            <person name="Lu R."/>
            <person name="Comes H.P."/>
            <person name="Ma Y."/>
            <person name="Chen Y."/>
            <person name="Huang G."/>
            <person name="Zhou Y."/>
            <person name="Zheng Z."/>
            <person name="Qiu Y."/>
        </authorList>
    </citation>
    <scope>NUCLEOTIDE SEQUENCE [LARGE SCALE GENOMIC DNA]</scope>
    <source>
        <strain evidence="8">F231</strain>
    </source>
</reference>
<organism evidence="8 9">
    <name type="scientific">Trapa natans</name>
    <name type="common">Water chestnut</name>
    <dbReference type="NCBI Taxonomy" id="22666"/>
    <lineage>
        <taxon>Eukaryota</taxon>
        <taxon>Viridiplantae</taxon>
        <taxon>Streptophyta</taxon>
        <taxon>Embryophyta</taxon>
        <taxon>Tracheophyta</taxon>
        <taxon>Spermatophyta</taxon>
        <taxon>Magnoliopsida</taxon>
        <taxon>eudicotyledons</taxon>
        <taxon>Gunneridae</taxon>
        <taxon>Pentapetalae</taxon>
        <taxon>rosids</taxon>
        <taxon>malvids</taxon>
        <taxon>Myrtales</taxon>
        <taxon>Lythraceae</taxon>
        <taxon>Trapa</taxon>
    </lineage>
</organism>
<evidence type="ECO:0000256" key="5">
    <source>
        <dbReference type="PIRSR" id="PIRSR602401-1"/>
    </source>
</evidence>
<keyword evidence="4 5" id="KW-0408">Iron</keyword>
<evidence type="ECO:0000256" key="4">
    <source>
        <dbReference type="ARBA" id="ARBA00023004"/>
    </source>
</evidence>
<gene>
    <name evidence="8" type="ORF">SAY86_022819</name>
</gene>
<evidence type="ECO:0000256" key="2">
    <source>
        <dbReference type="ARBA" id="ARBA00022723"/>
    </source>
</evidence>
<dbReference type="PANTHER" id="PTHR47950">
    <property type="entry name" value="CYTOCHROME P450, FAMILY 76, SUBFAMILY C, POLYPEPTIDE 5-RELATED"/>
    <property type="match status" value="1"/>
</dbReference>
<keyword evidence="6" id="KW-0503">Monooxygenase</keyword>
<dbReference type="PROSITE" id="PS00086">
    <property type="entry name" value="CYTOCHROME_P450"/>
    <property type="match status" value="1"/>
</dbReference>
<comment type="caution">
    <text evidence="8">The sequence shown here is derived from an EMBL/GenBank/DDBJ whole genome shotgun (WGS) entry which is preliminary data.</text>
</comment>
<dbReference type="GO" id="GO:0020037">
    <property type="term" value="F:heme binding"/>
    <property type="evidence" value="ECO:0007669"/>
    <property type="project" value="InterPro"/>
</dbReference>
<dbReference type="FunFam" id="1.10.630.10:FF:000007">
    <property type="entry name" value="Cytochrome P450 76C4"/>
    <property type="match status" value="1"/>
</dbReference>
<comment type="cofactor">
    <cofactor evidence="5">
        <name>heme</name>
        <dbReference type="ChEBI" id="CHEBI:30413"/>
    </cofactor>
</comment>
<evidence type="ECO:0000256" key="3">
    <source>
        <dbReference type="ARBA" id="ARBA00023002"/>
    </source>
</evidence>
<dbReference type="PANTHER" id="PTHR47950:SF44">
    <property type="entry name" value="CYTOCHROME P450, FAMILY 76, SUBFAMILY C, POLYPEPTIDE 5-RELATED"/>
    <property type="match status" value="1"/>
</dbReference>
<evidence type="ECO:0000256" key="6">
    <source>
        <dbReference type="RuleBase" id="RU000461"/>
    </source>
</evidence>
<name>A0AAN7LUW1_TRANT</name>
<dbReference type="Pfam" id="PF00067">
    <property type="entry name" value="p450"/>
    <property type="match status" value="1"/>
</dbReference>
<keyword evidence="3 6" id="KW-0560">Oxidoreductase</keyword>
<evidence type="ECO:0008006" key="10">
    <source>
        <dbReference type="Google" id="ProtNLM"/>
    </source>
</evidence>
<evidence type="ECO:0000313" key="9">
    <source>
        <dbReference type="Proteomes" id="UP001346149"/>
    </source>
</evidence>
<keyword evidence="2 5" id="KW-0479">Metal-binding</keyword>
<dbReference type="InterPro" id="IPR002401">
    <property type="entry name" value="Cyt_P450_E_grp-I"/>
</dbReference>
<dbReference type="InterPro" id="IPR017972">
    <property type="entry name" value="Cyt_P450_CS"/>
</dbReference>
<dbReference type="PRINTS" id="PR00463">
    <property type="entry name" value="EP450I"/>
</dbReference>
<dbReference type="GO" id="GO:0004497">
    <property type="term" value="F:monooxygenase activity"/>
    <property type="evidence" value="ECO:0007669"/>
    <property type="project" value="UniProtKB-KW"/>
</dbReference>
<dbReference type="PRINTS" id="PR00385">
    <property type="entry name" value="P450"/>
</dbReference>